<dbReference type="PROSITE" id="PS50158">
    <property type="entry name" value="ZF_CCHC"/>
    <property type="match status" value="3"/>
</dbReference>
<evidence type="ECO:0008006" key="7">
    <source>
        <dbReference type="Google" id="ProtNLM"/>
    </source>
</evidence>
<dbReference type="InterPro" id="IPR035901">
    <property type="entry name" value="GIY-YIG_endonuc_sf"/>
</dbReference>
<name>A0A2Z6Q0F3_9GLOM</name>
<reference evidence="5" key="2">
    <citation type="submission" date="2019-10" db="EMBL/GenBank/DDBJ databases">
        <title>Conservation and host-specific expression of non-tandemly repeated heterogenous ribosome RNA gene in arbuscular mycorrhizal fungi.</title>
        <authorList>
            <person name="Maeda T."/>
            <person name="Kobayashi Y."/>
            <person name="Nakagawa T."/>
            <person name="Ezawa T."/>
            <person name="Yamaguchi K."/>
            <person name="Bino T."/>
            <person name="Nishimoto Y."/>
            <person name="Shigenobu S."/>
            <person name="Kawaguchi M."/>
        </authorList>
    </citation>
    <scope>NUCLEOTIDE SEQUENCE</scope>
    <source>
        <strain evidence="5">HR1</strain>
    </source>
</reference>
<dbReference type="STRING" id="94130.A0A2Z6Q0F3"/>
<dbReference type="Pfam" id="PF13917">
    <property type="entry name" value="zf-CCHC_3"/>
    <property type="match status" value="1"/>
</dbReference>
<dbReference type="InterPro" id="IPR001878">
    <property type="entry name" value="Znf_CCHC"/>
</dbReference>
<dbReference type="PROSITE" id="PS50164">
    <property type="entry name" value="GIY_YIG"/>
    <property type="match status" value="1"/>
</dbReference>
<dbReference type="Proteomes" id="UP000247702">
    <property type="component" value="Unassembled WGS sequence"/>
</dbReference>
<evidence type="ECO:0000256" key="1">
    <source>
        <dbReference type="PROSITE-ProRule" id="PRU00047"/>
    </source>
</evidence>
<dbReference type="Gene3D" id="4.10.60.10">
    <property type="entry name" value="Zinc finger, CCHC-type"/>
    <property type="match status" value="1"/>
</dbReference>
<dbReference type="EMBL" id="BEXD01000001">
    <property type="protein sequence ID" value="GBB83157.1"/>
    <property type="molecule type" value="Genomic_DNA"/>
</dbReference>
<dbReference type="Proteomes" id="UP000615446">
    <property type="component" value="Unassembled WGS sequence"/>
</dbReference>
<proteinExistence type="predicted"/>
<dbReference type="InterPro" id="IPR000305">
    <property type="entry name" value="GIY-YIG_endonuc"/>
</dbReference>
<feature type="domain" description="CCHC-type" evidence="2">
    <location>
        <begin position="104"/>
        <end position="117"/>
    </location>
</feature>
<dbReference type="SUPFAM" id="SSF57756">
    <property type="entry name" value="Retrovirus zinc finger-like domains"/>
    <property type="match status" value="2"/>
</dbReference>
<dbReference type="Pfam" id="PF01541">
    <property type="entry name" value="GIY-YIG"/>
    <property type="match status" value="1"/>
</dbReference>
<evidence type="ECO:0000313" key="5">
    <source>
        <dbReference type="EMBL" id="GES75166.1"/>
    </source>
</evidence>
<protein>
    <recommendedName>
        <fullName evidence="7">CCHC-type domain-containing protein</fullName>
    </recommendedName>
</protein>
<feature type="domain" description="GIY-YIG" evidence="3">
    <location>
        <begin position="1"/>
        <end position="72"/>
    </location>
</feature>
<dbReference type="Pfam" id="PF00098">
    <property type="entry name" value="zf-CCHC"/>
    <property type="match status" value="2"/>
</dbReference>
<reference evidence="4 6" key="1">
    <citation type="submission" date="2017-11" db="EMBL/GenBank/DDBJ databases">
        <title>The genome of Rhizophagus clarus HR1 reveals common genetic basis of auxotrophy among arbuscular mycorrhizal fungi.</title>
        <authorList>
            <person name="Kobayashi Y."/>
        </authorList>
    </citation>
    <scope>NUCLEOTIDE SEQUENCE [LARGE SCALE GENOMIC DNA]</scope>
    <source>
        <strain evidence="4 6">HR1</strain>
    </source>
</reference>
<evidence type="ECO:0000259" key="3">
    <source>
        <dbReference type="PROSITE" id="PS50164"/>
    </source>
</evidence>
<organism evidence="4 6">
    <name type="scientific">Rhizophagus clarus</name>
    <dbReference type="NCBI Taxonomy" id="94130"/>
    <lineage>
        <taxon>Eukaryota</taxon>
        <taxon>Fungi</taxon>
        <taxon>Fungi incertae sedis</taxon>
        <taxon>Mucoromycota</taxon>
        <taxon>Glomeromycotina</taxon>
        <taxon>Glomeromycetes</taxon>
        <taxon>Glomerales</taxon>
        <taxon>Glomeraceae</taxon>
        <taxon>Rhizophagus</taxon>
    </lineage>
</organism>
<dbReference type="EMBL" id="BLAL01000013">
    <property type="protein sequence ID" value="GES75166.1"/>
    <property type="molecule type" value="Genomic_DNA"/>
</dbReference>
<keyword evidence="1" id="KW-0862">Zinc</keyword>
<dbReference type="SUPFAM" id="SSF82771">
    <property type="entry name" value="GIY-YIG endonuclease"/>
    <property type="match status" value="1"/>
</dbReference>
<dbReference type="GO" id="GO:0003676">
    <property type="term" value="F:nucleic acid binding"/>
    <property type="evidence" value="ECO:0007669"/>
    <property type="project" value="InterPro"/>
</dbReference>
<dbReference type="PANTHER" id="PTHR23002">
    <property type="entry name" value="ZINC FINGER CCHC DOMAIN CONTAINING PROTEIN"/>
    <property type="match status" value="1"/>
</dbReference>
<dbReference type="SMART" id="SM00343">
    <property type="entry name" value="ZnF_C2HC"/>
    <property type="match status" value="3"/>
</dbReference>
<feature type="domain" description="CCHC-type" evidence="2">
    <location>
        <begin position="146"/>
        <end position="160"/>
    </location>
</feature>
<dbReference type="InterPro" id="IPR051714">
    <property type="entry name" value="Znf_CCHC_NABP"/>
</dbReference>
<evidence type="ECO:0000313" key="6">
    <source>
        <dbReference type="Proteomes" id="UP000247702"/>
    </source>
</evidence>
<feature type="domain" description="CCHC-type" evidence="2">
    <location>
        <begin position="176"/>
        <end position="191"/>
    </location>
</feature>
<evidence type="ECO:0000259" key="2">
    <source>
        <dbReference type="PROSITE" id="PS50158"/>
    </source>
</evidence>
<accession>A0A2Z6Q0F3</accession>
<comment type="caution">
    <text evidence="4">The sequence shown here is derived from an EMBL/GenBank/DDBJ whole genome shotgun (WGS) entry which is preliminary data.</text>
</comment>
<sequence>METVYVLECSNNKYYVGKTTRSVDIRFREHRNGTGSEWTRLYQPIRIAESEQTDNVHLELTKTLDYMNRYGIDNVRGGSFSNVNLTETQRQEIRRMLSSANDTCFRCGRASHFAYECDYSYYTGENNLDESDSENDEDDESDNSYKCFRCGSPNHFANECDAETSDDDEYHPDITCYRCGEIGHYANNCRRFYLSGY</sequence>
<dbReference type="AlphaFoldDB" id="A0A2Z6Q0F3"/>
<dbReference type="InterPro" id="IPR036875">
    <property type="entry name" value="Znf_CCHC_sf"/>
</dbReference>
<keyword evidence="6" id="KW-1185">Reference proteome</keyword>
<gene>
    <name evidence="5" type="ORF">RCL2_000262100</name>
    <name evidence="4" type="ORF">RclHR1_00010039</name>
</gene>
<dbReference type="OrthoDB" id="3863715at2759"/>
<dbReference type="Gene3D" id="3.40.1440.10">
    <property type="entry name" value="GIY-YIG endonuclease"/>
    <property type="match status" value="1"/>
</dbReference>
<evidence type="ECO:0000313" key="4">
    <source>
        <dbReference type="EMBL" id="GBB83157.1"/>
    </source>
</evidence>
<dbReference type="GO" id="GO:0008270">
    <property type="term" value="F:zinc ion binding"/>
    <property type="evidence" value="ECO:0007669"/>
    <property type="project" value="UniProtKB-KW"/>
</dbReference>
<keyword evidence="1" id="KW-0863">Zinc-finger</keyword>
<keyword evidence="1" id="KW-0479">Metal-binding</keyword>